<evidence type="ECO:0000259" key="1">
    <source>
        <dbReference type="PROSITE" id="PS50093"/>
    </source>
</evidence>
<sequence>MLYERCVAMAEDQSQCVPPPGDPVETAADDAVPPITIDDLVGFTPGVGELVVQPENWGVLGIPTNFVATATDHVQHGTLLGQPIEVRWRPVSFTFDYGDGSVVATTDAGAMWQSSGDDWTTTSTSHEYSERGEYTATVTITFEADIATGTGWATVPGTLELAAPAEGVQVFEVQTVLTRGDCIDYPNDPGCSP</sequence>
<dbReference type="Gene3D" id="2.60.40.10">
    <property type="entry name" value="Immunoglobulins"/>
    <property type="match status" value="1"/>
</dbReference>
<dbReference type="InterPro" id="IPR013783">
    <property type="entry name" value="Ig-like_fold"/>
</dbReference>
<accession>A0A1G8CGY9</accession>
<reference evidence="3" key="1">
    <citation type="submission" date="2016-10" db="EMBL/GenBank/DDBJ databases">
        <authorList>
            <person name="Varghese N."/>
            <person name="Submissions S."/>
        </authorList>
    </citation>
    <scope>NUCLEOTIDE SEQUENCE [LARGE SCALE GENOMIC DNA]</scope>
    <source>
        <strain evidence="3">DSM 22002</strain>
    </source>
</reference>
<dbReference type="SUPFAM" id="SSF49299">
    <property type="entry name" value="PKD domain"/>
    <property type="match status" value="1"/>
</dbReference>
<dbReference type="InterPro" id="IPR035986">
    <property type="entry name" value="PKD_dom_sf"/>
</dbReference>
<organism evidence="2 3">
    <name type="scientific">Agrococcus jejuensis</name>
    <dbReference type="NCBI Taxonomy" id="399736"/>
    <lineage>
        <taxon>Bacteria</taxon>
        <taxon>Bacillati</taxon>
        <taxon>Actinomycetota</taxon>
        <taxon>Actinomycetes</taxon>
        <taxon>Micrococcales</taxon>
        <taxon>Microbacteriaceae</taxon>
        <taxon>Agrococcus</taxon>
    </lineage>
</organism>
<dbReference type="PROSITE" id="PS50093">
    <property type="entry name" value="PKD"/>
    <property type="match status" value="1"/>
</dbReference>
<dbReference type="AlphaFoldDB" id="A0A1G8CGY9"/>
<dbReference type="Proteomes" id="UP000198822">
    <property type="component" value="Chromosome I"/>
</dbReference>
<keyword evidence="3" id="KW-1185">Reference proteome</keyword>
<dbReference type="InterPro" id="IPR000601">
    <property type="entry name" value="PKD_dom"/>
</dbReference>
<protein>
    <recommendedName>
        <fullName evidence="1">PKD domain-containing protein</fullName>
    </recommendedName>
</protein>
<feature type="domain" description="PKD" evidence="1">
    <location>
        <begin position="90"/>
        <end position="141"/>
    </location>
</feature>
<evidence type="ECO:0000313" key="3">
    <source>
        <dbReference type="Proteomes" id="UP000198822"/>
    </source>
</evidence>
<name>A0A1G8CGY9_9MICO</name>
<proteinExistence type="predicted"/>
<dbReference type="STRING" id="399736.SAMN04489720_1288"/>
<evidence type="ECO:0000313" key="2">
    <source>
        <dbReference type="EMBL" id="SDH44717.1"/>
    </source>
</evidence>
<dbReference type="EMBL" id="LT629695">
    <property type="protein sequence ID" value="SDH44717.1"/>
    <property type="molecule type" value="Genomic_DNA"/>
</dbReference>
<dbReference type="GO" id="GO:0005975">
    <property type="term" value="P:carbohydrate metabolic process"/>
    <property type="evidence" value="ECO:0007669"/>
    <property type="project" value="UniProtKB-ARBA"/>
</dbReference>
<gene>
    <name evidence="2" type="ORF">SAMN04489720_1288</name>
</gene>